<reference evidence="4 5" key="1">
    <citation type="journal article" date="2023" name="Plants (Basel)">
        <title>Bridging the Gap: Combining Genomics and Transcriptomics Approaches to Understand Stylosanthes scabra, an Orphan Legume from the Brazilian Caatinga.</title>
        <authorList>
            <person name="Ferreira-Neto J.R.C."/>
            <person name="da Silva M.D."/>
            <person name="Binneck E."/>
            <person name="de Melo N.F."/>
            <person name="da Silva R.H."/>
            <person name="de Melo A.L.T.M."/>
            <person name="Pandolfi V."/>
            <person name="Bustamante F.O."/>
            <person name="Brasileiro-Vidal A.C."/>
            <person name="Benko-Iseppon A.M."/>
        </authorList>
    </citation>
    <scope>NUCLEOTIDE SEQUENCE [LARGE SCALE GENOMIC DNA]</scope>
    <source>
        <tissue evidence="4">Leaves</tissue>
    </source>
</reference>
<feature type="coiled-coil region" evidence="1">
    <location>
        <begin position="335"/>
        <end position="362"/>
    </location>
</feature>
<keyword evidence="1" id="KW-0175">Coiled coil</keyword>
<organism evidence="4 5">
    <name type="scientific">Stylosanthes scabra</name>
    <dbReference type="NCBI Taxonomy" id="79078"/>
    <lineage>
        <taxon>Eukaryota</taxon>
        <taxon>Viridiplantae</taxon>
        <taxon>Streptophyta</taxon>
        <taxon>Embryophyta</taxon>
        <taxon>Tracheophyta</taxon>
        <taxon>Spermatophyta</taxon>
        <taxon>Magnoliopsida</taxon>
        <taxon>eudicotyledons</taxon>
        <taxon>Gunneridae</taxon>
        <taxon>Pentapetalae</taxon>
        <taxon>rosids</taxon>
        <taxon>fabids</taxon>
        <taxon>Fabales</taxon>
        <taxon>Fabaceae</taxon>
        <taxon>Papilionoideae</taxon>
        <taxon>50 kb inversion clade</taxon>
        <taxon>dalbergioids sensu lato</taxon>
        <taxon>Dalbergieae</taxon>
        <taxon>Pterocarpus clade</taxon>
        <taxon>Stylosanthes</taxon>
    </lineage>
</organism>
<keyword evidence="5" id="KW-1185">Reference proteome</keyword>
<gene>
    <name evidence="4" type="ORF">PIB30_064121</name>
</gene>
<sequence length="474" mass="54553">MASSSDTSRKRRGKALVIDEETFDAHRFKSPSHEHFFNSNVASKPIIPDTRFNLEEDQYPQIRQQIELRGWKRLNKPKKRISQTIIREFYANARIDPNNEVGPRFHTFVRGMLVNFSMDRIKTIMKFEGPLNSETSYRARMAEGNQDLDGVTRDICIEGAVWSLGARNNPLYLKRSDLNPVARGWHEFIIHNIMPTTNQSEVTLNRAVLIYCIMSSQEVRVEKIIVDAMMNIINKLHTSKPPLAFPNIIARLCEEMEISFLASGPVEAMPKARAITPAVMENIRHPPVQPFNPQQHYHHEQPADGYGWGQLQEDMANMKAWQAQHQFQQEVRNYQEQQREQFQSFQKEQEKMQKELTNYKKNFSSHMGKLRAAHEEQKTKMGQINQVLVNHALDSQAGNMYTHWALQQANQNLVPMIPTKIPPAIRENFRAGRPLFQGMLRPWPPEGSSSALGQQATPAVDVPRNPNANPDDEN</sequence>
<name>A0ABU6UP45_9FABA</name>
<dbReference type="Proteomes" id="UP001341840">
    <property type="component" value="Unassembled WGS sequence"/>
</dbReference>
<evidence type="ECO:0000313" key="4">
    <source>
        <dbReference type="EMBL" id="MED6161798.1"/>
    </source>
</evidence>
<comment type="caution">
    <text evidence="4">The sequence shown here is derived from an EMBL/GenBank/DDBJ whole genome shotgun (WGS) entry which is preliminary data.</text>
</comment>
<dbReference type="EMBL" id="JASCZI010121449">
    <property type="protein sequence ID" value="MED6161798.1"/>
    <property type="molecule type" value="Genomic_DNA"/>
</dbReference>
<feature type="domain" description="Putative plant transposon protein" evidence="3">
    <location>
        <begin position="69"/>
        <end position="257"/>
    </location>
</feature>
<dbReference type="InterPro" id="IPR046796">
    <property type="entry name" value="Transposase_32_dom"/>
</dbReference>
<dbReference type="Pfam" id="PF20167">
    <property type="entry name" value="Transposase_32"/>
    <property type="match status" value="1"/>
</dbReference>
<evidence type="ECO:0000259" key="3">
    <source>
        <dbReference type="Pfam" id="PF20167"/>
    </source>
</evidence>
<evidence type="ECO:0000256" key="1">
    <source>
        <dbReference type="SAM" id="Coils"/>
    </source>
</evidence>
<feature type="region of interest" description="Disordered" evidence="2">
    <location>
        <begin position="439"/>
        <end position="474"/>
    </location>
</feature>
<evidence type="ECO:0000313" key="5">
    <source>
        <dbReference type="Proteomes" id="UP001341840"/>
    </source>
</evidence>
<protein>
    <recommendedName>
        <fullName evidence="3">Putative plant transposon protein domain-containing protein</fullName>
    </recommendedName>
</protein>
<accession>A0ABU6UP45</accession>
<evidence type="ECO:0000256" key="2">
    <source>
        <dbReference type="SAM" id="MobiDB-lite"/>
    </source>
</evidence>
<feature type="compositionally biased region" description="Polar residues" evidence="2">
    <location>
        <begin position="447"/>
        <end position="457"/>
    </location>
</feature>
<proteinExistence type="predicted"/>